<feature type="non-terminal residue" evidence="10">
    <location>
        <position position="1"/>
    </location>
</feature>
<evidence type="ECO:0000256" key="3">
    <source>
        <dbReference type="ARBA" id="ARBA00022946"/>
    </source>
</evidence>
<evidence type="ECO:0000256" key="9">
    <source>
        <dbReference type="RuleBase" id="RU003919"/>
    </source>
</evidence>
<evidence type="ECO:0000256" key="6">
    <source>
        <dbReference type="ARBA" id="ARBA00023274"/>
    </source>
</evidence>
<evidence type="ECO:0000256" key="2">
    <source>
        <dbReference type="ARBA" id="ARBA00008434"/>
    </source>
</evidence>
<accession>A0A310SUX8</accession>
<evidence type="ECO:0000313" key="11">
    <source>
        <dbReference type="Proteomes" id="UP000250275"/>
    </source>
</evidence>
<dbReference type="PANTHER" id="PTHR46685">
    <property type="entry name" value="28S RIBOSOMAL PROTEIN S15, MITOCHONDRIAL"/>
    <property type="match status" value="1"/>
</dbReference>
<gene>
    <name evidence="10" type="ORF">WN48_10953</name>
</gene>
<dbReference type="AlphaFoldDB" id="A0A310SUX8"/>
<keyword evidence="6 9" id="KW-0687">Ribonucleoprotein</keyword>
<organism evidence="10 11">
    <name type="scientific">Eufriesea mexicana</name>
    <dbReference type="NCBI Taxonomy" id="516756"/>
    <lineage>
        <taxon>Eukaryota</taxon>
        <taxon>Metazoa</taxon>
        <taxon>Ecdysozoa</taxon>
        <taxon>Arthropoda</taxon>
        <taxon>Hexapoda</taxon>
        <taxon>Insecta</taxon>
        <taxon>Pterygota</taxon>
        <taxon>Neoptera</taxon>
        <taxon>Endopterygota</taxon>
        <taxon>Hymenoptera</taxon>
        <taxon>Apocrita</taxon>
        <taxon>Aculeata</taxon>
        <taxon>Apoidea</taxon>
        <taxon>Anthophila</taxon>
        <taxon>Apidae</taxon>
        <taxon>Eufriesea</taxon>
    </lineage>
</organism>
<dbReference type="OrthoDB" id="441444at2759"/>
<dbReference type="InterPro" id="IPR000589">
    <property type="entry name" value="Ribosomal_uS15"/>
</dbReference>
<keyword evidence="11" id="KW-1185">Reference proteome</keyword>
<reference evidence="10 11" key="1">
    <citation type="submission" date="2015-07" db="EMBL/GenBank/DDBJ databases">
        <title>The genome of Eufriesea mexicana.</title>
        <authorList>
            <person name="Pan H."/>
            <person name="Kapheim K."/>
        </authorList>
    </citation>
    <scope>NUCLEOTIDE SEQUENCE [LARGE SCALE GENOMIC DNA]</scope>
    <source>
        <strain evidence="10">0111107269</strain>
        <tissue evidence="10">Whole body</tissue>
    </source>
</reference>
<dbReference type="GO" id="GO:0005763">
    <property type="term" value="C:mitochondrial small ribosomal subunit"/>
    <property type="evidence" value="ECO:0007669"/>
    <property type="project" value="TreeGrafter"/>
</dbReference>
<keyword evidence="5" id="KW-0496">Mitochondrion</keyword>
<dbReference type="InterPro" id="IPR052137">
    <property type="entry name" value="uS15_ribosomal"/>
</dbReference>
<dbReference type="EMBL" id="KQ760184">
    <property type="protein sequence ID" value="OAD61620.1"/>
    <property type="molecule type" value="Genomic_DNA"/>
</dbReference>
<dbReference type="GO" id="GO:0003735">
    <property type="term" value="F:structural constituent of ribosome"/>
    <property type="evidence" value="ECO:0007669"/>
    <property type="project" value="InterPro"/>
</dbReference>
<comment type="similarity">
    <text evidence="2 9">Belongs to the universal ribosomal protein uS15 family.</text>
</comment>
<name>A0A310SUX8_9HYME</name>
<protein>
    <recommendedName>
        <fullName evidence="7">Small ribosomal subunit protein uS15m</fullName>
    </recommendedName>
    <alternativeName>
        <fullName evidence="8">28S ribosomal protein S15, mitochondrial</fullName>
    </alternativeName>
</protein>
<comment type="subcellular location">
    <subcellularLocation>
        <location evidence="1">Mitochondrion</location>
    </subcellularLocation>
</comment>
<evidence type="ECO:0000256" key="4">
    <source>
        <dbReference type="ARBA" id="ARBA00022980"/>
    </source>
</evidence>
<sequence>ASVTDFKIKWIRPKEISSLDPRQTGDLGIDIPVKPTDIKLYYQNSKELEDASDIVRNMFTVAFQTKKEARNLEREGTINLVKRHICDRGSSEVKIAAMTNEIQFLQKYMSDNPRNKKTKVFLKELIDKRNKYLKLMRKWDYRRFEWLLERLNLIYLPQPKNAVKVSRKDSLRKLTNEYCSNVIKQKLNEYRDELRKEQELFYAEKAEKLALILKQEKEYGLTPSVTENDIKDALKKVEELSRKNV</sequence>
<evidence type="ECO:0000256" key="5">
    <source>
        <dbReference type="ARBA" id="ARBA00023128"/>
    </source>
</evidence>
<evidence type="ECO:0000256" key="8">
    <source>
        <dbReference type="ARBA" id="ARBA00035528"/>
    </source>
</evidence>
<dbReference type="SMART" id="SM01387">
    <property type="entry name" value="Ribosomal_S15"/>
    <property type="match status" value="1"/>
</dbReference>
<dbReference type="Proteomes" id="UP000250275">
    <property type="component" value="Unassembled WGS sequence"/>
</dbReference>
<keyword evidence="4 9" id="KW-0689">Ribosomal protein</keyword>
<dbReference type="GO" id="GO:0032543">
    <property type="term" value="P:mitochondrial translation"/>
    <property type="evidence" value="ECO:0007669"/>
    <property type="project" value="TreeGrafter"/>
</dbReference>
<evidence type="ECO:0000256" key="1">
    <source>
        <dbReference type="ARBA" id="ARBA00004173"/>
    </source>
</evidence>
<dbReference type="InterPro" id="IPR009068">
    <property type="entry name" value="uS15_NS1_RNA-bd_sf"/>
</dbReference>
<feature type="non-terminal residue" evidence="10">
    <location>
        <position position="245"/>
    </location>
</feature>
<dbReference type="Pfam" id="PF00312">
    <property type="entry name" value="Ribosomal_S15"/>
    <property type="match status" value="1"/>
</dbReference>
<dbReference type="PANTHER" id="PTHR46685:SF1">
    <property type="entry name" value="SMALL RIBOSOMAL SUBUNIT PROTEIN US15M"/>
    <property type="match status" value="1"/>
</dbReference>
<keyword evidence="3" id="KW-0809">Transit peptide</keyword>
<proteinExistence type="inferred from homology"/>
<dbReference type="Gene3D" id="1.10.287.10">
    <property type="entry name" value="S15/NS1, RNA-binding"/>
    <property type="match status" value="1"/>
</dbReference>
<evidence type="ECO:0000313" key="10">
    <source>
        <dbReference type="EMBL" id="OAD61620.1"/>
    </source>
</evidence>
<dbReference type="SUPFAM" id="SSF47060">
    <property type="entry name" value="S15/NS1 RNA-binding domain"/>
    <property type="match status" value="1"/>
</dbReference>
<evidence type="ECO:0000256" key="7">
    <source>
        <dbReference type="ARBA" id="ARBA00035249"/>
    </source>
</evidence>
<dbReference type="GO" id="GO:0003723">
    <property type="term" value="F:RNA binding"/>
    <property type="evidence" value="ECO:0007669"/>
    <property type="project" value="TreeGrafter"/>
</dbReference>